<protein>
    <recommendedName>
        <fullName evidence="10">Homeobox domain-containing protein</fullName>
    </recommendedName>
</protein>
<feature type="region of interest" description="Disordered" evidence="9">
    <location>
        <begin position="333"/>
        <end position="353"/>
    </location>
</feature>
<dbReference type="Gene3D" id="1.10.10.60">
    <property type="entry name" value="Homeodomain-like"/>
    <property type="match status" value="1"/>
</dbReference>
<dbReference type="PROSITE" id="PS00032">
    <property type="entry name" value="ANTENNAPEDIA"/>
    <property type="match status" value="1"/>
</dbReference>
<feature type="compositionally biased region" description="Polar residues" evidence="9">
    <location>
        <begin position="340"/>
        <end position="353"/>
    </location>
</feature>
<dbReference type="InterPro" id="IPR001356">
    <property type="entry name" value="HD"/>
</dbReference>
<evidence type="ECO:0000259" key="10">
    <source>
        <dbReference type="PROSITE" id="PS50071"/>
    </source>
</evidence>
<dbReference type="GO" id="GO:0000122">
    <property type="term" value="P:negative regulation of transcription by RNA polymerase II"/>
    <property type="evidence" value="ECO:0007669"/>
    <property type="project" value="TreeGrafter"/>
</dbReference>
<dbReference type="InterPro" id="IPR050296">
    <property type="entry name" value="Antp_homeobox"/>
</dbReference>
<keyword evidence="4 7" id="KW-0238">DNA-binding</keyword>
<dbReference type="InterPro" id="IPR001827">
    <property type="entry name" value="Homeobox_Antennapedia_CS"/>
</dbReference>
<evidence type="ECO:0000313" key="11">
    <source>
        <dbReference type="EMBL" id="JAT05896.1"/>
    </source>
</evidence>
<dbReference type="GO" id="GO:0000978">
    <property type="term" value="F:RNA polymerase II cis-regulatory region sequence-specific DNA binding"/>
    <property type="evidence" value="ECO:0007669"/>
    <property type="project" value="TreeGrafter"/>
</dbReference>
<evidence type="ECO:0000256" key="7">
    <source>
        <dbReference type="PROSITE-ProRule" id="PRU00108"/>
    </source>
</evidence>
<dbReference type="PROSITE" id="PS00027">
    <property type="entry name" value="HOMEOBOX_1"/>
    <property type="match status" value="1"/>
</dbReference>
<dbReference type="PROSITE" id="PS50071">
    <property type="entry name" value="HOMEOBOX_2"/>
    <property type="match status" value="1"/>
</dbReference>
<reference evidence="11" key="1">
    <citation type="submission" date="2015-11" db="EMBL/GenBank/DDBJ databases">
        <title>De novo transcriptome assembly of four potential Pierce s Disease insect vectors from Arizona vineyards.</title>
        <authorList>
            <person name="Tassone E.E."/>
        </authorList>
    </citation>
    <scope>NUCLEOTIDE SEQUENCE</scope>
</reference>
<keyword evidence="6 7" id="KW-0539">Nucleus</keyword>
<keyword evidence="3" id="KW-0217">Developmental protein</keyword>
<evidence type="ECO:0000256" key="3">
    <source>
        <dbReference type="ARBA" id="ARBA00022473"/>
    </source>
</evidence>
<proteinExistence type="inferred from homology"/>
<feature type="DNA-binding region" description="Homeobox" evidence="7">
    <location>
        <begin position="268"/>
        <end position="327"/>
    </location>
</feature>
<accession>A0A1B6K373</accession>
<evidence type="ECO:0000256" key="2">
    <source>
        <dbReference type="ARBA" id="ARBA00009107"/>
    </source>
</evidence>
<name>A0A1B6K373_9HEMI</name>
<gene>
    <name evidence="11" type="ORF">g.9370</name>
</gene>
<dbReference type="GO" id="GO:0009952">
    <property type="term" value="P:anterior/posterior pattern specification"/>
    <property type="evidence" value="ECO:0007669"/>
    <property type="project" value="TreeGrafter"/>
</dbReference>
<evidence type="ECO:0000256" key="1">
    <source>
        <dbReference type="ARBA" id="ARBA00004123"/>
    </source>
</evidence>
<comment type="subcellular location">
    <subcellularLocation>
        <location evidence="1 7 8">Nucleus</location>
    </subcellularLocation>
</comment>
<evidence type="ECO:0000256" key="6">
    <source>
        <dbReference type="ARBA" id="ARBA00023242"/>
    </source>
</evidence>
<dbReference type="PANTHER" id="PTHR45659:SF4">
    <property type="entry name" value="HOMEOBOX PROTEIN ABDOMINAL-A"/>
    <property type="match status" value="1"/>
</dbReference>
<dbReference type="PRINTS" id="PR00024">
    <property type="entry name" value="HOMEOBOX"/>
</dbReference>
<evidence type="ECO:0000256" key="9">
    <source>
        <dbReference type="SAM" id="MobiDB-lite"/>
    </source>
</evidence>
<dbReference type="PANTHER" id="PTHR45659">
    <property type="entry name" value="HOMEOBOX PROTEIN HOX"/>
    <property type="match status" value="1"/>
</dbReference>
<dbReference type="InterPro" id="IPR009057">
    <property type="entry name" value="Homeodomain-like_sf"/>
</dbReference>
<dbReference type="SMART" id="SM00389">
    <property type="entry name" value="HOX"/>
    <property type="match status" value="1"/>
</dbReference>
<sequence>MSASSTYFNNQPMRGPEGMEQFSNPYWNDHYNHLYHQYQNHLYQAPHGVFDPREEMEKEEPFVCKRLSEYEKMNIKMESEDSLSCEDQRHSHCEKTGEGMFPNNHTRFYNEMHLTHPHAFESTMISHEHPYFDQMKLEMEKSRLPPFQHPHFEKFAIEERNPSSSPKTVIQEEYLDYPRLTEGSPSLSHFTQEEQAPKFVEGHTRPPAFAQHHLRNLYSVDNNNGGTVKTPVETVKNGLPEDARLVDDTRIFPWMKSSFHKGGITPGSKRTRQTYSRFQTLELEKEFHFNKYLSRKRRIEIAHELCLTERQIKIWFQNRRMKLKKEIVKPKVEETGVEEPTQNSHVVSSTTSLLPQHLSLHPQSCLGEPL</sequence>
<dbReference type="GO" id="GO:0005634">
    <property type="term" value="C:nucleus"/>
    <property type="evidence" value="ECO:0007669"/>
    <property type="project" value="UniProtKB-SubCell"/>
</dbReference>
<dbReference type="AlphaFoldDB" id="A0A1B6K373"/>
<keyword evidence="5 7" id="KW-0371">Homeobox</keyword>
<evidence type="ECO:0000256" key="5">
    <source>
        <dbReference type="ARBA" id="ARBA00023155"/>
    </source>
</evidence>
<dbReference type="GO" id="GO:0000981">
    <property type="term" value="F:DNA-binding transcription factor activity, RNA polymerase II-specific"/>
    <property type="evidence" value="ECO:0007669"/>
    <property type="project" value="InterPro"/>
</dbReference>
<dbReference type="InterPro" id="IPR020479">
    <property type="entry name" value="HD_metazoa"/>
</dbReference>
<evidence type="ECO:0000256" key="8">
    <source>
        <dbReference type="RuleBase" id="RU000682"/>
    </source>
</evidence>
<dbReference type="FunFam" id="1.10.10.60:FF:000017">
    <property type="entry name" value="Homeobox protein antennapedia"/>
    <property type="match status" value="1"/>
</dbReference>
<dbReference type="Pfam" id="PF00046">
    <property type="entry name" value="Homeodomain"/>
    <property type="match status" value="1"/>
</dbReference>
<feature type="domain" description="Homeobox" evidence="10">
    <location>
        <begin position="266"/>
        <end position="326"/>
    </location>
</feature>
<comment type="similarity">
    <text evidence="2">Belongs to the Antp homeobox family.</text>
</comment>
<dbReference type="EMBL" id="GECU01001811">
    <property type="protein sequence ID" value="JAT05896.1"/>
    <property type="molecule type" value="Transcribed_RNA"/>
</dbReference>
<organism evidence="11">
    <name type="scientific">Homalodisca liturata</name>
    <dbReference type="NCBI Taxonomy" id="320908"/>
    <lineage>
        <taxon>Eukaryota</taxon>
        <taxon>Metazoa</taxon>
        <taxon>Ecdysozoa</taxon>
        <taxon>Arthropoda</taxon>
        <taxon>Hexapoda</taxon>
        <taxon>Insecta</taxon>
        <taxon>Pterygota</taxon>
        <taxon>Neoptera</taxon>
        <taxon>Paraneoptera</taxon>
        <taxon>Hemiptera</taxon>
        <taxon>Auchenorrhyncha</taxon>
        <taxon>Membracoidea</taxon>
        <taxon>Cicadellidae</taxon>
        <taxon>Cicadellinae</taxon>
        <taxon>Proconiini</taxon>
        <taxon>Homalodisca</taxon>
    </lineage>
</organism>
<dbReference type="CDD" id="cd00086">
    <property type="entry name" value="homeodomain"/>
    <property type="match status" value="1"/>
</dbReference>
<dbReference type="InterPro" id="IPR017970">
    <property type="entry name" value="Homeobox_CS"/>
</dbReference>
<evidence type="ECO:0000256" key="4">
    <source>
        <dbReference type="ARBA" id="ARBA00023125"/>
    </source>
</evidence>
<dbReference type="SUPFAM" id="SSF46689">
    <property type="entry name" value="Homeodomain-like"/>
    <property type="match status" value="1"/>
</dbReference>